<dbReference type="Proteomes" id="UP001055111">
    <property type="component" value="Unassembled WGS sequence"/>
</dbReference>
<name>A0AA37MT02_9BURK</name>
<evidence type="ECO:0000313" key="3">
    <source>
        <dbReference type="EMBL" id="GJH26699.1"/>
    </source>
</evidence>
<comment type="caution">
    <text evidence="3">The sequence shown here is derived from an EMBL/GenBank/DDBJ whole genome shotgun (WGS) entry which is preliminary data.</text>
</comment>
<sequence>MAKLRVTAGLSELLSLVTFFAAAKKVTPAPGRGSANRPPRNQDSTTKRKEDKQANPHRRAKAQKKPMPNANTDLIERFYTAFQNRDAEAMSACYAPDIQFQDPAFGVLRGKEAGDMWRMLLGRAADFTLTYDNIASTGQTASAKAIARYTYSATGHSVVNEIDSRFAIRDGFIVEQTDVFDLWRWSRQALGVSGWLFGWTPQMQRAIQGKARKALRDYRQKASTP</sequence>
<feature type="region of interest" description="Disordered" evidence="1">
    <location>
        <begin position="27"/>
        <end position="69"/>
    </location>
</feature>
<reference evidence="3" key="1">
    <citation type="submission" date="2022-09" db="EMBL/GenBank/DDBJ databases">
        <title>Isolation and characterization of 3-chlorobenzoate degrading bacteria from soils in Shizuoka.</title>
        <authorList>
            <person name="Ifat A."/>
            <person name="Ogawa N."/>
            <person name="Kimbara K."/>
            <person name="Moriuchi R."/>
            <person name="Dohra H."/>
            <person name="Shintani M."/>
        </authorList>
    </citation>
    <scope>NUCLEOTIDE SEQUENCE</scope>
    <source>
        <strain evidence="3">19CS4-2</strain>
    </source>
</reference>
<proteinExistence type="predicted"/>
<feature type="compositionally biased region" description="Basic and acidic residues" evidence="1">
    <location>
        <begin position="45"/>
        <end position="54"/>
    </location>
</feature>
<evidence type="ECO:0000313" key="4">
    <source>
        <dbReference type="Proteomes" id="UP001055111"/>
    </source>
</evidence>
<feature type="domain" description="SnoaL-like" evidence="2">
    <location>
        <begin position="75"/>
        <end position="175"/>
    </location>
</feature>
<dbReference type="Gene3D" id="3.10.450.50">
    <property type="match status" value="1"/>
</dbReference>
<dbReference type="Pfam" id="PF12680">
    <property type="entry name" value="SnoaL_2"/>
    <property type="match status" value="1"/>
</dbReference>
<gene>
    <name evidence="3" type="ORF">CBA19CS42_19305</name>
</gene>
<dbReference type="InterPro" id="IPR032710">
    <property type="entry name" value="NTF2-like_dom_sf"/>
</dbReference>
<protein>
    <recommendedName>
        <fullName evidence="2">SnoaL-like domain-containing protein</fullName>
    </recommendedName>
</protein>
<feature type="compositionally biased region" description="Basic residues" evidence="1">
    <location>
        <begin position="55"/>
        <end position="64"/>
    </location>
</feature>
<dbReference type="InterPro" id="IPR037401">
    <property type="entry name" value="SnoaL-like"/>
</dbReference>
<dbReference type="AlphaFoldDB" id="A0AA37MT02"/>
<evidence type="ECO:0000256" key="1">
    <source>
        <dbReference type="SAM" id="MobiDB-lite"/>
    </source>
</evidence>
<evidence type="ECO:0000259" key="2">
    <source>
        <dbReference type="Pfam" id="PF12680"/>
    </source>
</evidence>
<accession>A0AA37MT02</accession>
<organism evidence="3 4">
    <name type="scientific">Caballeronia novacaledonica</name>
    <dbReference type="NCBI Taxonomy" id="1544861"/>
    <lineage>
        <taxon>Bacteria</taxon>
        <taxon>Pseudomonadati</taxon>
        <taxon>Pseudomonadota</taxon>
        <taxon>Betaproteobacteria</taxon>
        <taxon>Burkholderiales</taxon>
        <taxon>Burkholderiaceae</taxon>
        <taxon>Caballeronia</taxon>
    </lineage>
</organism>
<dbReference type="SUPFAM" id="SSF54427">
    <property type="entry name" value="NTF2-like"/>
    <property type="match status" value="1"/>
</dbReference>
<dbReference type="EMBL" id="BPUS01000007">
    <property type="protein sequence ID" value="GJH26699.1"/>
    <property type="molecule type" value="Genomic_DNA"/>
</dbReference>